<comment type="similarity">
    <text evidence="1">Belongs to the class IV-like SAM-binding methyltransferase superfamily. RNA methyltransferase TrmH family.</text>
</comment>
<evidence type="ECO:0000313" key="13">
    <source>
        <dbReference type="Proteomes" id="UP000347681"/>
    </source>
</evidence>
<dbReference type="GO" id="GO:0008173">
    <property type="term" value="F:RNA methyltransferase activity"/>
    <property type="evidence" value="ECO:0007669"/>
    <property type="project" value="InterPro"/>
</dbReference>
<dbReference type="InterPro" id="IPR029026">
    <property type="entry name" value="tRNA_m1G_MTases_N"/>
</dbReference>
<organism evidence="6 13">
    <name type="scientific">Phocaeicola dorei</name>
    <dbReference type="NCBI Taxonomy" id="357276"/>
    <lineage>
        <taxon>Bacteria</taxon>
        <taxon>Pseudomonadati</taxon>
        <taxon>Bacteroidota</taxon>
        <taxon>Bacteroidia</taxon>
        <taxon>Bacteroidales</taxon>
        <taxon>Bacteroidaceae</taxon>
        <taxon>Phocaeicola</taxon>
    </lineage>
</organism>
<sequence length="251" mass="27869">MLSKNKIKYIRSLELKKKRKEEQVFVAEGHKLVGDLLGYFPCKLLIATSNWLKINHPVTANEIIEVTQEELSRASLQKTPQEVLAVFVQPSYDLNPEVIKSSLCLALDDVQDPGNLGTIIRLADWFGIEHIFCSAGTADVYNPKTVQATMGALARVKVHYCSLPQLIESLADIPVYGTFLSGNIIYAESLSAHGLIVMGNEGKGVSPEVEKLINKKLYIPNYPQERETSESLNVAIATAVVCSEFRRRLLP</sequence>
<evidence type="ECO:0000259" key="4">
    <source>
        <dbReference type="Pfam" id="PF00588"/>
    </source>
</evidence>
<dbReference type="InterPro" id="IPR053888">
    <property type="entry name" value="MRM3-like_sub_bind"/>
</dbReference>
<dbReference type="EMBL" id="JAWDEV010000001">
    <property type="protein sequence ID" value="MDU0268719.1"/>
    <property type="molecule type" value="Genomic_DNA"/>
</dbReference>
<reference evidence="7" key="5">
    <citation type="submission" date="2023-10" db="EMBL/GenBank/DDBJ databases">
        <title>Genome of Potential pathogenic bacteria in Crohn's disease.</title>
        <authorList>
            <person name="Rodriguez-Palacios A."/>
        </authorList>
    </citation>
    <scope>NUCLEOTIDE SEQUENCE</scope>
    <source>
        <strain evidence="7">CavFT-hAR62</strain>
    </source>
</reference>
<dbReference type="Pfam" id="PF22435">
    <property type="entry name" value="MRM3-like_sub_bind"/>
    <property type="match status" value="1"/>
</dbReference>
<evidence type="ECO:0000313" key="10">
    <source>
        <dbReference type="EMBL" id="WHX08460.1"/>
    </source>
</evidence>
<dbReference type="Gene3D" id="3.40.1280.10">
    <property type="match status" value="1"/>
</dbReference>
<dbReference type="SUPFAM" id="SSF75217">
    <property type="entry name" value="alpha/beta knot"/>
    <property type="match status" value="1"/>
</dbReference>
<dbReference type="Pfam" id="PF00588">
    <property type="entry name" value="SpoU_methylase"/>
    <property type="match status" value="1"/>
</dbReference>
<protein>
    <submittedName>
        <fullName evidence="6">RNA methyltransferase</fullName>
    </submittedName>
</protein>
<feature type="domain" description="MRM3-like substrate binding" evidence="5">
    <location>
        <begin position="5"/>
        <end position="85"/>
    </location>
</feature>
<evidence type="ECO:0000256" key="3">
    <source>
        <dbReference type="ARBA" id="ARBA00022679"/>
    </source>
</evidence>
<dbReference type="GO" id="GO:0006396">
    <property type="term" value="P:RNA processing"/>
    <property type="evidence" value="ECO:0007669"/>
    <property type="project" value="InterPro"/>
</dbReference>
<feature type="domain" description="tRNA/rRNA methyltransferase SpoU type" evidence="4">
    <location>
        <begin position="103"/>
        <end position="242"/>
    </location>
</feature>
<dbReference type="CDD" id="cd18109">
    <property type="entry name" value="SpoU-like_RNA-MTase"/>
    <property type="match status" value="1"/>
</dbReference>
<dbReference type="InterPro" id="IPR029064">
    <property type="entry name" value="Ribosomal_eL30-like_sf"/>
</dbReference>
<evidence type="ECO:0000313" key="7">
    <source>
        <dbReference type="EMBL" id="MDU0268719.1"/>
    </source>
</evidence>
<dbReference type="RefSeq" id="WP_007849728.1">
    <property type="nucleotide sequence ID" value="NZ_BAABYF010000001.1"/>
</dbReference>
<dbReference type="Proteomes" id="UP001181086">
    <property type="component" value="Unassembled WGS sequence"/>
</dbReference>
<dbReference type="Proteomes" id="UP000283678">
    <property type="component" value="Unassembled WGS sequence"/>
</dbReference>
<keyword evidence="2 6" id="KW-0489">Methyltransferase</keyword>
<evidence type="ECO:0000313" key="9">
    <source>
        <dbReference type="EMBL" id="TDB07657.1"/>
    </source>
</evidence>
<reference evidence="10" key="4">
    <citation type="journal article" date="2023" name="Nat. Commun.">
        <title>Identification of a novel Human Milk Oligosaccharides utilization cluster in the infant gut commensal Bacteroides dorei.</title>
        <authorList>
            <person name="Kijner S."/>
            <person name="Ennis D."/>
            <person name="Shmorak S."/>
            <person name="Florentin A."/>
            <person name="Yassour M."/>
        </authorList>
    </citation>
    <scope>NUCLEOTIDE SEQUENCE</scope>
    <source>
        <strain evidence="10">2</strain>
    </source>
</reference>
<dbReference type="EMBL" id="SLTX01000001">
    <property type="protein sequence ID" value="TDB07657.1"/>
    <property type="molecule type" value="Genomic_DNA"/>
</dbReference>
<dbReference type="PANTHER" id="PTHR43191">
    <property type="entry name" value="RRNA METHYLTRANSFERASE 3"/>
    <property type="match status" value="1"/>
</dbReference>
<reference evidence="6 13" key="2">
    <citation type="journal article" date="2019" name="Nat. Med.">
        <title>A library of human gut bacterial isolates paired with longitudinal multiomics data enables mechanistic microbiome research.</title>
        <authorList>
            <person name="Poyet M."/>
            <person name="Groussin M."/>
            <person name="Gibbons S.M."/>
            <person name="Avila-Pacheco J."/>
            <person name="Jiang X."/>
            <person name="Kearney S.M."/>
            <person name="Perrotta A.R."/>
            <person name="Berdy B."/>
            <person name="Zhao S."/>
            <person name="Lieberman T.D."/>
            <person name="Swanson P.K."/>
            <person name="Smith M."/>
            <person name="Roesemann S."/>
            <person name="Alexander J.E."/>
            <person name="Rich S.A."/>
            <person name="Livny J."/>
            <person name="Vlamakis H."/>
            <person name="Clish C."/>
            <person name="Bullock K."/>
            <person name="Deik A."/>
            <person name="Scott J."/>
            <person name="Pierce K.A."/>
            <person name="Xavier R.J."/>
            <person name="Alm E.J."/>
        </authorList>
    </citation>
    <scope>NUCLEOTIDE SEQUENCE [LARGE SCALE GENOMIC DNA]</scope>
    <source>
        <strain evidence="6 13">BIOML-A5</strain>
    </source>
</reference>
<dbReference type="Gene3D" id="3.30.1330.30">
    <property type="match status" value="1"/>
</dbReference>
<evidence type="ECO:0000256" key="1">
    <source>
        <dbReference type="ARBA" id="ARBA00007228"/>
    </source>
</evidence>
<dbReference type="Proteomes" id="UP000294834">
    <property type="component" value="Unassembled WGS sequence"/>
</dbReference>
<evidence type="ECO:0000313" key="11">
    <source>
        <dbReference type="Proteomes" id="UP000283678"/>
    </source>
</evidence>
<reference evidence="9 12" key="3">
    <citation type="journal article" date="2019" name="Nat. Microbiol.">
        <title>Genomic variation and strain-specific functional adaptation in the human gut microbiome during early life.</title>
        <authorList>
            <person name="Vatanen T."/>
            <person name="Plichta D.R."/>
            <person name="Somani J."/>
            <person name="Munch P.C."/>
            <person name="Arthur T.D."/>
            <person name="Hall A.B."/>
            <person name="Rudolf S."/>
            <person name="Oakeley E.J."/>
            <person name="Ke X."/>
            <person name="Young R.A."/>
            <person name="Haiser H.J."/>
            <person name="Kolde R."/>
            <person name="Yassour M."/>
            <person name="Luopajarvi K."/>
            <person name="Siljander H."/>
            <person name="Virtanen S.M."/>
            <person name="Ilonen J."/>
            <person name="Uibo R."/>
            <person name="Tillmann V."/>
            <person name="Mokurov S."/>
            <person name="Dorshakova N."/>
            <person name="Porter J.A."/>
            <person name="McHardy A.C."/>
            <person name="Lahdesmaki H."/>
            <person name="Vlamakis H."/>
            <person name="Huttenhower C."/>
            <person name="Knip M."/>
            <person name="Xavier R.J."/>
        </authorList>
    </citation>
    <scope>NUCLEOTIDE SEQUENCE [LARGE SCALE GENOMIC DNA]</scope>
    <source>
        <strain evidence="9 12">RJX1052</strain>
    </source>
</reference>
<dbReference type="KEGG" id="bdh:GV66_16765"/>
<reference evidence="8 11" key="1">
    <citation type="submission" date="2018-08" db="EMBL/GenBank/DDBJ databases">
        <title>A genome reference for cultivated species of the human gut microbiota.</title>
        <authorList>
            <person name="Zou Y."/>
            <person name="Xue W."/>
            <person name="Luo G."/>
        </authorList>
    </citation>
    <scope>NUCLEOTIDE SEQUENCE [LARGE SCALE GENOMIC DNA]</scope>
    <source>
        <strain evidence="8 11">AF14-1AC</strain>
    </source>
</reference>
<dbReference type="AlphaFoldDB" id="A0A1Y4PNC7"/>
<dbReference type="SUPFAM" id="SSF55315">
    <property type="entry name" value="L30e-like"/>
    <property type="match status" value="1"/>
</dbReference>
<dbReference type="GO" id="GO:0032259">
    <property type="term" value="P:methylation"/>
    <property type="evidence" value="ECO:0007669"/>
    <property type="project" value="UniProtKB-KW"/>
</dbReference>
<dbReference type="Proteomes" id="UP000347681">
    <property type="component" value="Unassembled WGS sequence"/>
</dbReference>
<evidence type="ECO:0000313" key="12">
    <source>
        <dbReference type="Proteomes" id="UP000294834"/>
    </source>
</evidence>
<evidence type="ECO:0000259" key="5">
    <source>
        <dbReference type="Pfam" id="PF22435"/>
    </source>
</evidence>
<evidence type="ECO:0000313" key="6">
    <source>
        <dbReference type="EMBL" id="KAA5380584.1"/>
    </source>
</evidence>
<dbReference type="Proteomes" id="UP001177934">
    <property type="component" value="Chromosome"/>
</dbReference>
<dbReference type="InterPro" id="IPR001537">
    <property type="entry name" value="SpoU_MeTrfase"/>
</dbReference>
<evidence type="ECO:0000313" key="8">
    <source>
        <dbReference type="EMBL" id="RGV72980.1"/>
    </source>
</evidence>
<dbReference type="EMBL" id="VVZB01000012">
    <property type="protein sequence ID" value="KAA5380584.1"/>
    <property type="molecule type" value="Genomic_DNA"/>
</dbReference>
<evidence type="ECO:0000256" key="2">
    <source>
        <dbReference type="ARBA" id="ARBA00022603"/>
    </source>
</evidence>
<dbReference type="EMBL" id="CP126056">
    <property type="protein sequence ID" value="WHX08460.1"/>
    <property type="molecule type" value="Genomic_DNA"/>
</dbReference>
<dbReference type="PANTHER" id="PTHR43191:SF2">
    <property type="entry name" value="RRNA METHYLTRANSFERASE 3, MITOCHONDRIAL"/>
    <property type="match status" value="1"/>
</dbReference>
<dbReference type="InterPro" id="IPR051259">
    <property type="entry name" value="rRNA_Methyltransferase"/>
</dbReference>
<gene>
    <name evidence="8" type="ORF">DWW04_17065</name>
    <name evidence="9" type="ORF">E1J06_09645</name>
    <name evidence="6" type="ORF">F2Y61_17110</name>
    <name evidence="10" type="ORF">QNN11_12990</name>
    <name evidence="7" type="ORF">RVH45_02155</name>
</gene>
<dbReference type="EMBL" id="QRZL01000021">
    <property type="protein sequence ID" value="RGV72980.1"/>
    <property type="molecule type" value="Genomic_DNA"/>
</dbReference>
<accession>A0A1Y4PNC7</accession>
<name>A0A1Y4PNC7_9BACT</name>
<keyword evidence="3 6" id="KW-0808">Transferase</keyword>
<dbReference type="InterPro" id="IPR029028">
    <property type="entry name" value="Alpha/beta_knot_MTases"/>
</dbReference>
<proteinExistence type="inferred from homology"/>
<dbReference type="GO" id="GO:0003723">
    <property type="term" value="F:RNA binding"/>
    <property type="evidence" value="ECO:0007669"/>
    <property type="project" value="InterPro"/>
</dbReference>